<gene>
    <name evidence="9" type="ORF">GCM10009831_01130</name>
</gene>
<evidence type="ECO:0000259" key="8">
    <source>
        <dbReference type="PROSITE" id="PS51202"/>
    </source>
</evidence>
<dbReference type="Gene3D" id="3.40.50.720">
    <property type="entry name" value="NAD(P)-binding Rossmann-like Domain"/>
    <property type="match status" value="1"/>
</dbReference>
<evidence type="ECO:0000256" key="3">
    <source>
        <dbReference type="ARBA" id="ARBA00022538"/>
    </source>
</evidence>
<organism evidence="9 10">
    <name type="scientific">Dietzia cercidiphylli</name>
    <dbReference type="NCBI Taxonomy" id="498199"/>
    <lineage>
        <taxon>Bacteria</taxon>
        <taxon>Bacillati</taxon>
        <taxon>Actinomycetota</taxon>
        <taxon>Actinomycetes</taxon>
        <taxon>Mycobacteriales</taxon>
        <taxon>Dietziaceae</taxon>
        <taxon>Dietzia</taxon>
    </lineage>
</organism>
<name>A0ABN2I162_9ACTN</name>
<keyword evidence="4" id="KW-0630">Potassium</keyword>
<dbReference type="SUPFAM" id="SSF51735">
    <property type="entry name" value="NAD(P)-binding Rossmann-fold domains"/>
    <property type="match status" value="1"/>
</dbReference>
<dbReference type="Pfam" id="PF02254">
    <property type="entry name" value="TrkA_N"/>
    <property type="match status" value="1"/>
</dbReference>
<evidence type="ECO:0000256" key="6">
    <source>
        <dbReference type="ARBA" id="ARBA00023065"/>
    </source>
</evidence>
<keyword evidence="10" id="KW-1185">Reference proteome</keyword>
<keyword evidence="2" id="KW-0813">Transport</keyword>
<dbReference type="PROSITE" id="PS51201">
    <property type="entry name" value="RCK_N"/>
    <property type="match status" value="1"/>
</dbReference>
<evidence type="ECO:0000313" key="10">
    <source>
        <dbReference type="Proteomes" id="UP001500383"/>
    </source>
</evidence>
<keyword evidence="5" id="KW-0520">NAD</keyword>
<dbReference type="InterPro" id="IPR006037">
    <property type="entry name" value="RCK_C"/>
</dbReference>
<reference evidence="9 10" key="1">
    <citation type="journal article" date="2019" name="Int. J. Syst. Evol. Microbiol.">
        <title>The Global Catalogue of Microorganisms (GCM) 10K type strain sequencing project: providing services to taxonomists for standard genome sequencing and annotation.</title>
        <authorList>
            <consortium name="The Broad Institute Genomics Platform"/>
            <consortium name="The Broad Institute Genome Sequencing Center for Infectious Disease"/>
            <person name="Wu L."/>
            <person name="Ma J."/>
        </authorList>
    </citation>
    <scope>NUCLEOTIDE SEQUENCE [LARGE SCALE GENOMIC DNA]</scope>
    <source>
        <strain evidence="9 10">JCM 16002</strain>
    </source>
</reference>
<dbReference type="InterPro" id="IPR003148">
    <property type="entry name" value="RCK_N"/>
</dbReference>
<dbReference type="InterPro" id="IPR050721">
    <property type="entry name" value="Trk_Ktr_HKT_K-transport"/>
</dbReference>
<evidence type="ECO:0000259" key="7">
    <source>
        <dbReference type="PROSITE" id="PS51201"/>
    </source>
</evidence>
<evidence type="ECO:0000256" key="5">
    <source>
        <dbReference type="ARBA" id="ARBA00023027"/>
    </source>
</evidence>
<dbReference type="Pfam" id="PF02080">
    <property type="entry name" value="TrkA_C"/>
    <property type="match status" value="1"/>
</dbReference>
<evidence type="ECO:0000256" key="1">
    <source>
        <dbReference type="ARBA" id="ARBA00017378"/>
    </source>
</evidence>
<keyword evidence="6" id="KW-0406">Ion transport</keyword>
<dbReference type="InterPro" id="IPR006036">
    <property type="entry name" value="K_uptake_TrkA"/>
</dbReference>
<accession>A0ABN2I162</accession>
<dbReference type="InterPro" id="IPR036721">
    <property type="entry name" value="RCK_C_sf"/>
</dbReference>
<protein>
    <recommendedName>
        <fullName evidence="1">Trk system potassium uptake protein TrkA</fullName>
    </recommendedName>
</protein>
<dbReference type="Gene3D" id="3.30.70.1450">
    <property type="entry name" value="Regulator of K+ conductance, C-terminal domain"/>
    <property type="match status" value="1"/>
</dbReference>
<keyword evidence="3" id="KW-0633">Potassium transport</keyword>
<dbReference type="SUPFAM" id="SSF116726">
    <property type="entry name" value="TrkA C-terminal domain-like"/>
    <property type="match status" value="1"/>
</dbReference>
<feature type="domain" description="RCK C-terminal" evidence="8">
    <location>
        <begin position="175"/>
        <end position="256"/>
    </location>
</feature>
<dbReference type="PANTHER" id="PTHR43833">
    <property type="entry name" value="POTASSIUM CHANNEL PROTEIN 2-RELATED-RELATED"/>
    <property type="match status" value="1"/>
</dbReference>
<dbReference type="EMBL" id="BAAAQG010000002">
    <property type="protein sequence ID" value="GAA1696905.1"/>
    <property type="molecule type" value="Genomic_DNA"/>
</dbReference>
<dbReference type="Proteomes" id="UP001500383">
    <property type="component" value="Unassembled WGS sequence"/>
</dbReference>
<dbReference type="InterPro" id="IPR036291">
    <property type="entry name" value="NAD(P)-bd_dom_sf"/>
</dbReference>
<evidence type="ECO:0000256" key="2">
    <source>
        <dbReference type="ARBA" id="ARBA00022448"/>
    </source>
</evidence>
<evidence type="ECO:0000313" key="9">
    <source>
        <dbReference type="EMBL" id="GAA1696905.1"/>
    </source>
</evidence>
<proteinExistence type="predicted"/>
<comment type="caution">
    <text evidence="9">The sequence shown here is derived from an EMBL/GenBank/DDBJ whole genome shotgun (WGS) entry which is preliminary data.</text>
</comment>
<dbReference type="PANTHER" id="PTHR43833:SF5">
    <property type="entry name" value="TRK SYSTEM POTASSIUM UPTAKE PROTEIN TRKA"/>
    <property type="match status" value="1"/>
</dbReference>
<feature type="domain" description="RCK N-terminal" evidence="7">
    <location>
        <begin position="38"/>
        <end position="155"/>
    </location>
</feature>
<dbReference type="PROSITE" id="PS51202">
    <property type="entry name" value="RCK_C"/>
    <property type="match status" value="1"/>
</dbReference>
<dbReference type="PRINTS" id="PR00335">
    <property type="entry name" value="KUPTAKETRKA"/>
</dbReference>
<evidence type="ECO:0000256" key="4">
    <source>
        <dbReference type="ARBA" id="ARBA00022958"/>
    </source>
</evidence>
<sequence length="257" mass="27161">MTDRPVTGDPVPDGSVPDYADGAGLLDRAPARTFHASTMRVLVAGAGVVGRSIARELLANDHTVTLVDKRAAVFDRDGVTGARQLVGDACELGFLERLRAEESDVVVAATGDDKVNLVVSLLAKTEFAVSRVVARVNDPRNEWLFDDRWGVDVAVSTPRLMVSVVEEAVSVGDVVRLMTLRRGGANLVSVTLPDQTPLAGRPVSRVRFPRDAALVAILRGGRVIAPEPDVPFEPGDELLVVAPEAAEADLSTAVLGG</sequence>